<dbReference type="RefSeq" id="WP_086062978.1">
    <property type="nucleotide sequence ID" value="NZ_CP021108.1"/>
</dbReference>
<evidence type="ECO:0000259" key="2">
    <source>
        <dbReference type="Pfam" id="PF10099"/>
    </source>
</evidence>
<dbReference type="GO" id="GO:0006417">
    <property type="term" value="P:regulation of translation"/>
    <property type="evidence" value="ECO:0007669"/>
    <property type="project" value="TreeGrafter"/>
</dbReference>
<dbReference type="EMBL" id="CP021108">
    <property type="protein sequence ID" value="ARP79746.1"/>
    <property type="molecule type" value="Genomic_DNA"/>
</dbReference>
<dbReference type="Proteomes" id="UP000194151">
    <property type="component" value="Chromosome"/>
</dbReference>
<keyword evidence="1" id="KW-0472">Membrane</keyword>
<name>A0A1W6YF80_9BORD</name>
<keyword evidence="1" id="KW-0812">Transmembrane</keyword>
<dbReference type="Pfam" id="PF10099">
    <property type="entry name" value="RskA_C"/>
    <property type="match status" value="1"/>
</dbReference>
<dbReference type="InterPro" id="IPR018764">
    <property type="entry name" value="RskA_C"/>
</dbReference>
<evidence type="ECO:0000256" key="1">
    <source>
        <dbReference type="SAM" id="Phobius"/>
    </source>
</evidence>
<dbReference type="KEGG" id="bgv:CAL12_02160"/>
<dbReference type="GO" id="GO:0005886">
    <property type="term" value="C:plasma membrane"/>
    <property type="evidence" value="ECO:0007669"/>
    <property type="project" value="InterPro"/>
</dbReference>
<dbReference type="InterPro" id="IPR051474">
    <property type="entry name" value="Anti-sigma-K/W_factor"/>
</dbReference>
<proteinExistence type="predicted"/>
<reference evidence="3 4" key="1">
    <citation type="submission" date="2017-05" db="EMBL/GenBank/DDBJ databases">
        <title>Complete and WGS of Bordetella genogroups.</title>
        <authorList>
            <person name="Spilker T."/>
            <person name="LiPuma J."/>
        </authorList>
    </citation>
    <scope>NUCLEOTIDE SEQUENCE [LARGE SCALE GENOMIC DNA]</scope>
    <source>
        <strain evidence="3 4">AU19157</strain>
    </source>
</reference>
<dbReference type="STRING" id="1416806.CAL12_02160"/>
<feature type="domain" description="Anti-sigma K factor RskA C-terminal" evidence="2">
    <location>
        <begin position="94"/>
        <end position="217"/>
    </location>
</feature>
<dbReference type="GO" id="GO:0016989">
    <property type="term" value="F:sigma factor antagonist activity"/>
    <property type="evidence" value="ECO:0007669"/>
    <property type="project" value="TreeGrafter"/>
</dbReference>
<evidence type="ECO:0000313" key="3">
    <source>
        <dbReference type="EMBL" id="ARP79746.1"/>
    </source>
</evidence>
<dbReference type="AlphaFoldDB" id="A0A1W6YF80"/>
<organism evidence="3 4">
    <name type="scientific">Bordetella genomosp. 8</name>
    <dbReference type="NCBI Taxonomy" id="1416806"/>
    <lineage>
        <taxon>Bacteria</taxon>
        <taxon>Pseudomonadati</taxon>
        <taxon>Pseudomonadota</taxon>
        <taxon>Betaproteobacteria</taxon>
        <taxon>Burkholderiales</taxon>
        <taxon>Alcaligenaceae</taxon>
        <taxon>Bordetella</taxon>
    </lineage>
</organism>
<evidence type="ECO:0000313" key="4">
    <source>
        <dbReference type="Proteomes" id="UP000194151"/>
    </source>
</evidence>
<gene>
    <name evidence="3" type="ORF">CAL12_02160</name>
</gene>
<accession>A0A1W6YF80</accession>
<dbReference type="PANTHER" id="PTHR37461:SF1">
    <property type="entry name" value="ANTI-SIGMA-K FACTOR RSKA"/>
    <property type="match status" value="1"/>
</dbReference>
<feature type="transmembrane region" description="Helical" evidence="1">
    <location>
        <begin position="89"/>
        <end position="111"/>
    </location>
</feature>
<keyword evidence="1" id="KW-1133">Transmembrane helix</keyword>
<sequence>MNYQGEEIRHRLAADYVSGGMRGGARRRFEALVAADAGWRRILRDWENEIYPLAWSLKPVVPPARVWRAIRTRIRGRQPASSWGWSGLYSWRLLSAALALVLVAGVALYPLQVNRSARAQLLAVLQSPQTQAMLVVRADPSGVLHVRTLGDLRALAGDRVLELWALPPGGQPQSLGLVAPGGLTSLPAPGGLRNVPKLAVSLEPPGGAPNGQPTGPIIMTGDVVPI</sequence>
<dbReference type="PANTHER" id="PTHR37461">
    <property type="entry name" value="ANTI-SIGMA-K FACTOR RSKA"/>
    <property type="match status" value="1"/>
</dbReference>
<dbReference type="OrthoDB" id="8617430at2"/>
<protein>
    <recommendedName>
        <fullName evidence="2">Anti-sigma K factor RskA C-terminal domain-containing protein</fullName>
    </recommendedName>
</protein>
<keyword evidence="4" id="KW-1185">Reference proteome</keyword>